<name>A0A085TRJ4_9RHOB</name>
<protein>
    <submittedName>
        <fullName evidence="1">Uncharacterized protein</fullName>
    </submittedName>
</protein>
<dbReference type="EMBL" id="AQRC01000023">
    <property type="protein sequence ID" value="KFE33341.1"/>
    <property type="molecule type" value="Genomic_DNA"/>
</dbReference>
<reference evidence="1 2" key="2">
    <citation type="journal article" date="2015" name="Antonie Van Leeuwenhoek">
        <title>Thioclava indica sp. nov., isolated from surface seawater of the Indian Ocean.</title>
        <authorList>
            <person name="Liu Y."/>
            <person name="Lai Q."/>
            <person name="Du J."/>
            <person name="Xu H."/>
            <person name="Jiang L."/>
            <person name="Shao Z."/>
        </authorList>
    </citation>
    <scope>NUCLEOTIDE SEQUENCE [LARGE SCALE GENOMIC DNA]</scope>
    <source>
        <strain evidence="1 2">13D2W-2</strain>
    </source>
</reference>
<gene>
    <name evidence="1" type="ORF">DW2_18439</name>
</gene>
<keyword evidence="2" id="KW-1185">Reference proteome</keyword>
<comment type="caution">
    <text evidence="1">The sequence shown here is derived from an EMBL/GenBank/DDBJ whole genome shotgun (WGS) entry which is preliminary data.</text>
</comment>
<reference evidence="2" key="1">
    <citation type="submission" date="2013-04" db="EMBL/GenBank/DDBJ databases">
        <title>Thioclava sp. 13D2W-2 Genome Sequencing.</title>
        <authorList>
            <person name="Lai Q."/>
            <person name="Li G."/>
            <person name="Shao Z."/>
        </authorList>
    </citation>
    <scope>NUCLEOTIDE SEQUENCE [LARGE SCALE GENOMIC DNA]</scope>
    <source>
        <strain evidence="2">13D2W-2</strain>
    </source>
</reference>
<proteinExistence type="predicted"/>
<evidence type="ECO:0000313" key="1">
    <source>
        <dbReference type="EMBL" id="KFE33341.1"/>
    </source>
</evidence>
<sequence length="40" mass="4513">MPLLDALSAMIEAGEVELILPQIIPEEFARNRDRRGFIGM</sequence>
<dbReference type="AlphaFoldDB" id="A0A085TRJ4"/>
<organism evidence="1 2">
    <name type="scientific">Thioclava atlantica</name>
    <dbReference type="NCBI Taxonomy" id="1317124"/>
    <lineage>
        <taxon>Bacteria</taxon>
        <taxon>Pseudomonadati</taxon>
        <taxon>Pseudomonadota</taxon>
        <taxon>Alphaproteobacteria</taxon>
        <taxon>Rhodobacterales</taxon>
        <taxon>Paracoccaceae</taxon>
        <taxon>Thioclava</taxon>
    </lineage>
</organism>
<dbReference type="Proteomes" id="UP000028607">
    <property type="component" value="Unassembled WGS sequence"/>
</dbReference>
<accession>A0A085TRJ4</accession>
<evidence type="ECO:0000313" key="2">
    <source>
        <dbReference type="Proteomes" id="UP000028607"/>
    </source>
</evidence>